<organism evidence="1 2">
    <name type="scientific">Parelaphostrongylus tenuis</name>
    <name type="common">Meningeal worm</name>
    <dbReference type="NCBI Taxonomy" id="148309"/>
    <lineage>
        <taxon>Eukaryota</taxon>
        <taxon>Metazoa</taxon>
        <taxon>Ecdysozoa</taxon>
        <taxon>Nematoda</taxon>
        <taxon>Chromadorea</taxon>
        <taxon>Rhabditida</taxon>
        <taxon>Rhabditina</taxon>
        <taxon>Rhabditomorpha</taxon>
        <taxon>Strongyloidea</taxon>
        <taxon>Metastrongylidae</taxon>
        <taxon>Parelaphostrongylus</taxon>
    </lineage>
</organism>
<dbReference type="AlphaFoldDB" id="A0AAD5MPC8"/>
<proteinExistence type="predicted"/>
<evidence type="ECO:0000313" key="1">
    <source>
        <dbReference type="EMBL" id="KAJ1352342.1"/>
    </source>
</evidence>
<accession>A0AAD5MPC8</accession>
<reference evidence="1" key="1">
    <citation type="submission" date="2021-06" db="EMBL/GenBank/DDBJ databases">
        <title>Parelaphostrongylus tenuis whole genome reference sequence.</title>
        <authorList>
            <person name="Garwood T.J."/>
            <person name="Larsen P.A."/>
            <person name="Fountain-Jones N.M."/>
            <person name="Garbe J.R."/>
            <person name="Macchietto M.G."/>
            <person name="Kania S.A."/>
            <person name="Gerhold R.W."/>
            <person name="Richards J.E."/>
            <person name="Wolf T.M."/>
        </authorList>
    </citation>
    <scope>NUCLEOTIDE SEQUENCE</scope>
    <source>
        <strain evidence="1">MNPRO001-30</strain>
        <tissue evidence="1">Meninges</tissue>
    </source>
</reference>
<dbReference type="EMBL" id="JAHQIW010001369">
    <property type="protein sequence ID" value="KAJ1352342.1"/>
    <property type="molecule type" value="Genomic_DNA"/>
</dbReference>
<dbReference type="Proteomes" id="UP001196413">
    <property type="component" value="Unassembled WGS sequence"/>
</dbReference>
<keyword evidence="2" id="KW-1185">Reference proteome</keyword>
<protein>
    <submittedName>
        <fullName evidence="1">Uncharacterized protein</fullName>
    </submittedName>
</protein>
<comment type="caution">
    <text evidence="1">The sequence shown here is derived from an EMBL/GenBank/DDBJ whole genome shotgun (WGS) entry which is preliminary data.</text>
</comment>
<sequence>MKVRIKGTWYSRQTSEPKDVLDVVHAAESLSKFGFLKEEDGLEVEEEEAELPIIEKTFVPIAQSTITTIESPFAIIISRVNFMFDCPSDLKHLYIRGIGNLTII</sequence>
<gene>
    <name evidence="1" type="ORF">KIN20_008659</name>
</gene>
<evidence type="ECO:0000313" key="2">
    <source>
        <dbReference type="Proteomes" id="UP001196413"/>
    </source>
</evidence>
<name>A0AAD5MPC8_PARTN</name>